<dbReference type="AlphaFoldDB" id="A0A8J3U434"/>
<dbReference type="RefSeq" id="WP_204073869.1">
    <property type="nucleotide sequence ID" value="NZ_BAABHI010000009.1"/>
</dbReference>
<evidence type="ECO:0000256" key="2">
    <source>
        <dbReference type="SAM" id="SignalP"/>
    </source>
</evidence>
<keyword evidence="4" id="KW-1185">Reference proteome</keyword>
<evidence type="ECO:0000313" key="3">
    <source>
        <dbReference type="EMBL" id="GII38218.1"/>
    </source>
</evidence>
<gene>
    <name evidence="3" type="ORF">Pph01_32210</name>
</gene>
<comment type="caution">
    <text evidence="3">The sequence shown here is derived from an EMBL/GenBank/DDBJ whole genome shotgun (WGS) entry which is preliminary data.</text>
</comment>
<evidence type="ECO:0008006" key="5">
    <source>
        <dbReference type="Google" id="ProtNLM"/>
    </source>
</evidence>
<organism evidence="3 4">
    <name type="scientific">Planotetraspora phitsanulokensis</name>
    <dbReference type="NCBI Taxonomy" id="575192"/>
    <lineage>
        <taxon>Bacteria</taxon>
        <taxon>Bacillati</taxon>
        <taxon>Actinomycetota</taxon>
        <taxon>Actinomycetes</taxon>
        <taxon>Streptosporangiales</taxon>
        <taxon>Streptosporangiaceae</taxon>
        <taxon>Planotetraspora</taxon>
    </lineage>
</organism>
<feature type="chain" id="PRO_5038710618" description="Secreted protein" evidence="2">
    <location>
        <begin position="22"/>
        <end position="132"/>
    </location>
</feature>
<feature type="compositionally biased region" description="Acidic residues" evidence="1">
    <location>
        <begin position="52"/>
        <end position="63"/>
    </location>
</feature>
<protein>
    <recommendedName>
        <fullName evidence="5">Secreted protein</fullName>
    </recommendedName>
</protein>
<proteinExistence type="predicted"/>
<keyword evidence="2" id="KW-0732">Signal</keyword>
<accession>A0A8J3U434</accession>
<dbReference type="EMBL" id="BOOP01000013">
    <property type="protein sequence ID" value="GII38218.1"/>
    <property type="molecule type" value="Genomic_DNA"/>
</dbReference>
<feature type="compositionally biased region" description="Basic and acidic residues" evidence="1">
    <location>
        <begin position="77"/>
        <end position="98"/>
    </location>
</feature>
<reference evidence="3 4" key="1">
    <citation type="submission" date="2021-01" db="EMBL/GenBank/DDBJ databases">
        <title>Whole genome shotgun sequence of Planotetraspora phitsanulokensis NBRC 104273.</title>
        <authorList>
            <person name="Komaki H."/>
            <person name="Tamura T."/>
        </authorList>
    </citation>
    <scope>NUCLEOTIDE SEQUENCE [LARGE SCALE GENOMIC DNA]</scope>
    <source>
        <strain evidence="3 4">NBRC 104273</strain>
    </source>
</reference>
<feature type="compositionally biased region" description="Low complexity" evidence="1">
    <location>
        <begin position="107"/>
        <end position="122"/>
    </location>
</feature>
<name>A0A8J3U434_9ACTN</name>
<dbReference type="Proteomes" id="UP000622547">
    <property type="component" value="Unassembled WGS sequence"/>
</dbReference>
<evidence type="ECO:0000256" key="1">
    <source>
        <dbReference type="SAM" id="MobiDB-lite"/>
    </source>
</evidence>
<evidence type="ECO:0000313" key="4">
    <source>
        <dbReference type="Proteomes" id="UP000622547"/>
    </source>
</evidence>
<feature type="signal peptide" evidence="2">
    <location>
        <begin position="1"/>
        <end position="21"/>
    </location>
</feature>
<feature type="compositionally biased region" description="Polar residues" evidence="1">
    <location>
        <begin position="123"/>
        <end position="132"/>
    </location>
</feature>
<sequence>MPKAHGLIAVLATTATLTSGAFVFGAVTASSAGASAGKLSSVPSQLLRHVADDDDDDDDDDNNLDSVHRNRNRNFNRNRDRQRQHGRLNQRERQHLLHDINVALTPSQTSDTTATTDQTSDAGPTTSSVSRP</sequence>
<feature type="region of interest" description="Disordered" evidence="1">
    <location>
        <begin position="50"/>
        <end position="132"/>
    </location>
</feature>